<evidence type="ECO:0000259" key="1">
    <source>
        <dbReference type="PROSITE" id="PS50105"/>
    </source>
</evidence>
<dbReference type="InterPro" id="IPR001660">
    <property type="entry name" value="SAM"/>
</dbReference>
<feature type="non-terminal residue" evidence="2">
    <location>
        <position position="112"/>
    </location>
</feature>
<dbReference type="InterPro" id="IPR013761">
    <property type="entry name" value="SAM/pointed_sf"/>
</dbReference>
<feature type="non-terminal residue" evidence="2">
    <location>
        <position position="1"/>
    </location>
</feature>
<feature type="domain" description="SAM" evidence="1">
    <location>
        <begin position="29"/>
        <end position="87"/>
    </location>
</feature>
<organism evidence="2 3">
    <name type="scientific">Diploptera punctata</name>
    <name type="common">Pacific beetle cockroach</name>
    <dbReference type="NCBI Taxonomy" id="6984"/>
    <lineage>
        <taxon>Eukaryota</taxon>
        <taxon>Metazoa</taxon>
        <taxon>Ecdysozoa</taxon>
        <taxon>Arthropoda</taxon>
        <taxon>Hexapoda</taxon>
        <taxon>Insecta</taxon>
        <taxon>Pterygota</taxon>
        <taxon>Neoptera</taxon>
        <taxon>Polyneoptera</taxon>
        <taxon>Dictyoptera</taxon>
        <taxon>Blattodea</taxon>
        <taxon>Blaberoidea</taxon>
        <taxon>Blaberidae</taxon>
        <taxon>Diplopterinae</taxon>
        <taxon>Diploptera</taxon>
    </lineage>
</organism>
<dbReference type="Proteomes" id="UP001233999">
    <property type="component" value="Unassembled WGS sequence"/>
</dbReference>
<dbReference type="Pfam" id="PF00536">
    <property type="entry name" value="SAM_1"/>
    <property type="match status" value="1"/>
</dbReference>
<name>A0AAD7ZFU2_DIPPU</name>
<dbReference type="CDD" id="cd09487">
    <property type="entry name" value="SAM_superfamily"/>
    <property type="match status" value="1"/>
</dbReference>
<sequence length="112" mass="12604">RGIAWSFRFPSISSLSRRKMPLSPRPHLDVRQWLNVLDLGQYASVFEKFDGVEDLLTFTEADIKDLGVKNSAHRARVVSSLVALHISNVLDVQHYNLKRGLSCGRLLDSAAK</sequence>
<reference evidence="2" key="1">
    <citation type="journal article" date="2023" name="IScience">
        <title>Live-bearing cockroach genome reveals convergent evolutionary mechanisms linked to viviparity in insects and beyond.</title>
        <authorList>
            <person name="Fouks B."/>
            <person name="Harrison M.C."/>
            <person name="Mikhailova A.A."/>
            <person name="Marchal E."/>
            <person name="English S."/>
            <person name="Carruthers M."/>
            <person name="Jennings E.C."/>
            <person name="Chiamaka E.L."/>
            <person name="Frigard R.A."/>
            <person name="Pippel M."/>
            <person name="Attardo G.M."/>
            <person name="Benoit J.B."/>
            <person name="Bornberg-Bauer E."/>
            <person name="Tobe S.S."/>
        </authorList>
    </citation>
    <scope>NUCLEOTIDE SEQUENCE</scope>
    <source>
        <strain evidence="2">Stay&amp;Tobe</strain>
    </source>
</reference>
<dbReference type="EMBL" id="JASPKZ010008379">
    <property type="protein sequence ID" value="KAJ9579696.1"/>
    <property type="molecule type" value="Genomic_DNA"/>
</dbReference>
<protein>
    <recommendedName>
        <fullName evidence="1">SAM domain-containing protein</fullName>
    </recommendedName>
</protein>
<comment type="caution">
    <text evidence="2">The sequence shown here is derived from an EMBL/GenBank/DDBJ whole genome shotgun (WGS) entry which is preliminary data.</text>
</comment>
<dbReference type="Gene3D" id="1.10.150.50">
    <property type="entry name" value="Transcription Factor, Ets-1"/>
    <property type="match status" value="1"/>
</dbReference>
<keyword evidence="3" id="KW-1185">Reference proteome</keyword>
<proteinExistence type="predicted"/>
<dbReference type="SMART" id="SM00454">
    <property type="entry name" value="SAM"/>
    <property type="match status" value="1"/>
</dbReference>
<gene>
    <name evidence="2" type="ORF">L9F63_004622</name>
</gene>
<dbReference type="PROSITE" id="PS50105">
    <property type="entry name" value="SAM_DOMAIN"/>
    <property type="match status" value="1"/>
</dbReference>
<dbReference type="AlphaFoldDB" id="A0AAD7ZFU2"/>
<evidence type="ECO:0000313" key="3">
    <source>
        <dbReference type="Proteomes" id="UP001233999"/>
    </source>
</evidence>
<evidence type="ECO:0000313" key="2">
    <source>
        <dbReference type="EMBL" id="KAJ9579696.1"/>
    </source>
</evidence>
<accession>A0AAD7ZFU2</accession>
<dbReference type="SUPFAM" id="SSF47769">
    <property type="entry name" value="SAM/Pointed domain"/>
    <property type="match status" value="1"/>
</dbReference>
<reference evidence="2" key="2">
    <citation type="submission" date="2023-05" db="EMBL/GenBank/DDBJ databases">
        <authorList>
            <person name="Fouks B."/>
        </authorList>
    </citation>
    <scope>NUCLEOTIDE SEQUENCE</scope>
    <source>
        <strain evidence="2">Stay&amp;Tobe</strain>
        <tissue evidence="2">Testes</tissue>
    </source>
</reference>